<dbReference type="Proteomes" id="UP001212841">
    <property type="component" value="Unassembled WGS sequence"/>
</dbReference>
<gene>
    <name evidence="1" type="ORF">HK097_010746</name>
</gene>
<organism evidence="1 2">
    <name type="scientific">Rhizophlyctis rosea</name>
    <dbReference type="NCBI Taxonomy" id="64517"/>
    <lineage>
        <taxon>Eukaryota</taxon>
        <taxon>Fungi</taxon>
        <taxon>Fungi incertae sedis</taxon>
        <taxon>Chytridiomycota</taxon>
        <taxon>Chytridiomycota incertae sedis</taxon>
        <taxon>Chytridiomycetes</taxon>
        <taxon>Rhizophlyctidales</taxon>
        <taxon>Rhizophlyctidaceae</taxon>
        <taxon>Rhizophlyctis</taxon>
    </lineage>
</organism>
<comment type="caution">
    <text evidence="1">The sequence shown here is derived from an EMBL/GenBank/DDBJ whole genome shotgun (WGS) entry which is preliminary data.</text>
</comment>
<accession>A0AAD5X2X7</accession>
<name>A0AAD5X2X7_9FUNG</name>
<proteinExistence type="predicted"/>
<feature type="non-terminal residue" evidence="1">
    <location>
        <position position="77"/>
    </location>
</feature>
<dbReference type="AlphaFoldDB" id="A0AAD5X2X7"/>
<sequence>PQPKPQNKPQKKNSAYDFLPIGELRNRNGWIRLGRRRRRRVGRGCWLKVVRRVDRRLDTADRRRRVGRWRGVGGFGI</sequence>
<evidence type="ECO:0000313" key="1">
    <source>
        <dbReference type="EMBL" id="KAJ3048236.1"/>
    </source>
</evidence>
<evidence type="ECO:0000313" key="2">
    <source>
        <dbReference type="Proteomes" id="UP001212841"/>
    </source>
</evidence>
<protein>
    <submittedName>
        <fullName evidence="1">Uncharacterized protein</fullName>
    </submittedName>
</protein>
<dbReference type="EMBL" id="JADGJD010000825">
    <property type="protein sequence ID" value="KAJ3048236.1"/>
    <property type="molecule type" value="Genomic_DNA"/>
</dbReference>
<feature type="non-terminal residue" evidence="1">
    <location>
        <position position="1"/>
    </location>
</feature>
<reference evidence="1" key="1">
    <citation type="submission" date="2020-05" db="EMBL/GenBank/DDBJ databases">
        <title>Phylogenomic resolution of chytrid fungi.</title>
        <authorList>
            <person name="Stajich J.E."/>
            <person name="Amses K."/>
            <person name="Simmons R."/>
            <person name="Seto K."/>
            <person name="Myers J."/>
            <person name="Bonds A."/>
            <person name="Quandt C.A."/>
            <person name="Barry K."/>
            <person name="Liu P."/>
            <person name="Grigoriev I."/>
            <person name="Longcore J.E."/>
            <person name="James T.Y."/>
        </authorList>
    </citation>
    <scope>NUCLEOTIDE SEQUENCE</scope>
    <source>
        <strain evidence="1">JEL0318</strain>
    </source>
</reference>
<keyword evidence="2" id="KW-1185">Reference proteome</keyword>